<dbReference type="EMBL" id="JAAARO010000017">
    <property type="protein sequence ID" value="KAF5733155.1"/>
    <property type="molecule type" value="Genomic_DNA"/>
</dbReference>
<proteinExistence type="predicted"/>
<dbReference type="PANTHER" id="PTHR47364">
    <property type="entry name" value="CYSTEINE PROTEINASE INHIBITOR 5"/>
    <property type="match status" value="1"/>
</dbReference>
<dbReference type="InParanoid" id="A0A7J7CGH9"/>
<feature type="chain" id="PRO_5029798450" evidence="4">
    <location>
        <begin position="24"/>
        <end position="91"/>
    </location>
</feature>
<evidence type="ECO:0000313" key="7">
    <source>
        <dbReference type="Proteomes" id="UP000593562"/>
    </source>
</evidence>
<keyword evidence="2" id="KW-0789">Thiol protease inhibitor</keyword>
<dbReference type="Gene3D" id="3.10.450.10">
    <property type="match status" value="1"/>
</dbReference>
<keyword evidence="4" id="KW-0732">Signal</keyword>
<comment type="caution">
    <text evidence="6">The sequence shown here is derived from an EMBL/GenBank/DDBJ whole genome shotgun (WGS) entry which is preliminary data.</text>
</comment>
<keyword evidence="7" id="KW-1185">Reference proteome</keyword>
<dbReference type="InterPro" id="IPR000010">
    <property type="entry name" value="Cystatin_dom"/>
</dbReference>
<evidence type="ECO:0000259" key="5">
    <source>
        <dbReference type="Pfam" id="PF16845"/>
    </source>
</evidence>
<feature type="signal peptide" evidence="4">
    <location>
        <begin position="1"/>
        <end position="23"/>
    </location>
</feature>
<keyword evidence="1" id="KW-0646">Protease inhibitor</keyword>
<gene>
    <name evidence="6" type="ORF">HS088_TW17G00692</name>
</gene>
<evidence type="ECO:0000256" key="3">
    <source>
        <dbReference type="SAM" id="MobiDB-lite"/>
    </source>
</evidence>
<sequence>MKSQVYLLIFTLAIAITATVSKSQPVGGYFPIKDLEDPYVIGIAEFAISEYNKMAMTNLELISILKGNRASKTHTRDSTKSKQQAVHLLED</sequence>
<protein>
    <submittedName>
        <fullName evidence="6">Cysteine proteinase inhibitor 1-like</fullName>
    </submittedName>
</protein>
<dbReference type="AlphaFoldDB" id="A0A7J7CGH9"/>
<dbReference type="SUPFAM" id="SSF54403">
    <property type="entry name" value="Cystatin/monellin"/>
    <property type="match status" value="1"/>
</dbReference>
<evidence type="ECO:0000256" key="1">
    <source>
        <dbReference type="ARBA" id="ARBA00022690"/>
    </source>
</evidence>
<reference evidence="6 7" key="1">
    <citation type="journal article" date="2020" name="Nat. Commun.">
        <title>Genome of Tripterygium wilfordii and identification of cytochrome P450 involved in triptolide biosynthesis.</title>
        <authorList>
            <person name="Tu L."/>
            <person name="Su P."/>
            <person name="Zhang Z."/>
            <person name="Gao L."/>
            <person name="Wang J."/>
            <person name="Hu T."/>
            <person name="Zhou J."/>
            <person name="Zhang Y."/>
            <person name="Zhao Y."/>
            <person name="Liu Y."/>
            <person name="Song Y."/>
            <person name="Tong Y."/>
            <person name="Lu Y."/>
            <person name="Yang J."/>
            <person name="Xu C."/>
            <person name="Jia M."/>
            <person name="Peters R.J."/>
            <person name="Huang L."/>
            <person name="Gao W."/>
        </authorList>
    </citation>
    <scope>NUCLEOTIDE SEQUENCE [LARGE SCALE GENOMIC DNA]</scope>
    <source>
        <strain evidence="7">cv. XIE 37</strain>
        <tissue evidence="6">Leaf</tissue>
    </source>
</reference>
<dbReference type="PANTHER" id="PTHR47364:SF2">
    <property type="entry name" value="CYSTEINE PROTEINASE INHIBITOR 5"/>
    <property type="match status" value="1"/>
</dbReference>
<dbReference type="Proteomes" id="UP000593562">
    <property type="component" value="Unassembled WGS sequence"/>
</dbReference>
<organism evidence="6 7">
    <name type="scientific">Tripterygium wilfordii</name>
    <name type="common">Thunder God vine</name>
    <dbReference type="NCBI Taxonomy" id="458696"/>
    <lineage>
        <taxon>Eukaryota</taxon>
        <taxon>Viridiplantae</taxon>
        <taxon>Streptophyta</taxon>
        <taxon>Embryophyta</taxon>
        <taxon>Tracheophyta</taxon>
        <taxon>Spermatophyta</taxon>
        <taxon>Magnoliopsida</taxon>
        <taxon>eudicotyledons</taxon>
        <taxon>Gunneridae</taxon>
        <taxon>Pentapetalae</taxon>
        <taxon>rosids</taxon>
        <taxon>fabids</taxon>
        <taxon>Celastrales</taxon>
        <taxon>Celastraceae</taxon>
        <taxon>Tripterygium</taxon>
    </lineage>
</organism>
<evidence type="ECO:0000256" key="4">
    <source>
        <dbReference type="SAM" id="SignalP"/>
    </source>
</evidence>
<evidence type="ECO:0000313" key="6">
    <source>
        <dbReference type="EMBL" id="KAF5733155.1"/>
    </source>
</evidence>
<dbReference type="GO" id="GO:0004869">
    <property type="term" value="F:cysteine-type endopeptidase inhibitor activity"/>
    <property type="evidence" value="ECO:0007669"/>
    <property type="project" value="UniProtKB-KW"/>
</dbReference>
<feature type="region of interest" description="Disordered" evidence="3">
    <location>
        <begin position="69"/>
        <end position="91"/>
    </location>
</feature>
<feature type="domain" description="Cystatin" evidence="5">
    <location>
        <begin position="32"/>
        <end position="69"/>
    </location>
</feature>
<dbReference type="InterPro" id="IPR046350">
    <property type="entry name" value="Cystatin_sf"/>
</dbReference>
<evidence type="ECO:0000256" key="2">
    <source>
        <dbReference type="ARBA" id="ARBA00022704"/>
    </source>
</evidence>
<dbReference type="Pfam" id="PF16845">
    <property type="entry name" value="SQAPI"/>
    <property type="match status" value="1"/>
</dbReference>
<name>A0A7J7CGH9_TRIWF</name>
<accession>A0A7J7CGH9</accession>